<name>A0A3M7S3E9_BRAPC</name>
<dbReference type="OrthoDB" id="128946at2759"/>
<evidence type="ECO:0000313" key="1">
    <source>
        <dbReference type="EMBL" id="RNA30128.1"/>
    </source>
</evidence>
<dbReference type="EMBL" id="REGN01002122">
    <property type="protein sequence ID" value="RNA30128.1"/>
    <property type="molecule type" value="Genomic_DNA"/>
</dbReference>
<evidence type="ECO:0000313" key="2">
    <source>
        <dbReference type="Proteomes" id="UP000276133"/>
    </source>
</evidence>
<protein>
    <submittedName>
        <fullName evidence="1">Uncharacterized protein</fullName>
    </submittedName>
</protein>
<dbReference type="Proteomes" id="UP000276133">
    <property type="component" value="Unassembled WGS sequence"/>
</dbReference>
<accession>A0A3M7S3E9</accession>
<sequence>MQEIQNMHFSKNRCEFKTIIQKKISRWEGVADLKLFSVYFENTWLKGSFKNWQVYLPHPGFATTNNSIESFNGRISQLSKLLLK</sequence>
<comment type="caution">
    <text evidence="1">The sequence shown here is derived from an EMBL/GenBank/DDBJ whole genome shotgun (WGS) entry which is preliminary data.</text>
</comment>
<dbReference type="AlphaFoldDB" id="A0A3M7S3E9"/>
<organism evidence="1 2">
    <name type="scientific">Brachionus plicatilis</name>
    <name type="common">Marine rotifer</name>
    <name type="synonym">Brachionus muelleri</name>
    <dbReference type="NCBI Taxonomy" id="10195"/>
    <lineage>
        <taxon>Eukaryota</taxon>
        <taxon>Metazoa</taxon>
        <taxon>Spiralia</taxon>
        <taxon>Gnathifera</taxon>
        <taxon>Rotifera</taxon>
        <taxon>Eurotatoria</taxon>
        <taxon>Monogononta</taxon>
        <taxon>Pseudotrocha</taxon>
        <taxon>Ploima</taxon>
        <taxon>Brachionidae</taxon>
        <taxon>Brachionus</taxon>
    </lineage>
</organism>
<reference evidence="1 2" key="1">
    <citation type="journal article" date="2018" name="Sci. Rep.">
        <title>Genomic signatures of local adaptation to the degree of environmental predictability in rotifers.</title>
        <authorList>
            <person name="Franch-Gras L."/>
            <person name="Hahn C."/>
            <person name="Garcia-Roger E.M."/>
            <person name="Carmona M.J."/>
            <person name="Serra M."/>
            <person name="Gomez A."/>
        </authorList>
    </citation>
    <scope>NUCLEOTIDE SEQUENCE [LARGE SCALE GENOMIC DNA]</scope>
    <source>
        <strain evidence="1">HYR1</strain>
    </source>
</reference>
<gene>
    <name evidence="1" type="ORF">BpHYR1_005476</name>
</gene>
<proteinExistence type="predicted"/>
<keyword evidence="2" id="KW-1185">Reference proteome</keyword>